<sequence>MKSYKHVLFDLDGTLTDPKLGITQCVQYALSKFNIHVTDLRVLECFIGPPLDESFREYYGLDAAQSTKAVEFYRERFRSKGLYENEVIEGIHEMLTALKEDGVELHVATSKPTVFAEIILRHFKLDHFFVSIIGSNLDGTRSKKVDIIEHILLTQPQIDKDSVIMVGDRKHDIIGANLACVDSVGVTFGYGSEEELLGENPTYIVNNVSDLLDVLRLKEKAISRERDVFNENSISLRQRTRSIINKEPFKAIRKIFR</sequence>
<name>A0ABU1U420_9BACL</name>
<dbReference type="PANTHER" id="PTHR43434">
    <property type="entry name" value="PHOSPHOGLYCOLATE PHOSPHATASE"/>
    <property type="match status" value="1"/>
</dbReference>
<accession>A0ABU1U420</accession>
<dbReference type="Proteomes" id="UP001258181">
    <property type="component" value="Unassembled WGS sequence"/>
</dbReference>
<dbReference type="InterPro" id="IPR023198">
    <property type="entry name" value="PGP-like_dom2"/>
</dbReference>
<protein>
    <submittedName>
        <fullName evidence="1">Phosphoglycolate phosphatase</fullName>
        <ecNumber evidence="1">3.1.3.18</ecNumber>
    </submittedName>
</protein>
<dbReference type="Pfam" id="PF13419">
    <property type="entry name" value="HAD_2"/>
    <property type="match status" value="1"/>
</dbReference>
<dbReference type="GO" id="GO:0008967">
    <property type="term" value="F:phosphoglycolate phosphatase activity"/>
    <property type="evidence" value="ECO:0007669"/>
    <property type="project" value="UniProtKB-EC"/>
</dbReference>
<dbReference type="InterPro" id="IPR041492">
    <property type="entry name" value="HAD_2"/>
</dbReference>
<proteinExistence type="predicted"/>
<keyword evidence="1" id="KW-0378">Hydrolase</keyword>
<dbReference type="RefSeq" id="WP_310260800.1">
    <property type="nucleotide sequence ID" value="NZ_JAVDWA010000006.1"/>
</dbReference>
<dbReference type="PANTHER" id="PTHR43434:SF20">
    <property type="entry name" value="5'-NUCLEOTIDASE"/>
    <property type="match status" value="1"/>
</dbReference>
<dbReference type="InterPro" id="IPR050155">
    <property type="entry name" value="HAD-like_hydrolase_sf"/>
</dbReference>
<evidence type="ECO:0000313" key="1">
    <source>
        <dbReference type="EMBL" id="MDR7074222.1"/>
    </source>
</evidence>
<dbReference type="Gene3D" id="3.40.50.1000">
    <property type="entry name" value="HAD superfamily/HAD-like"/>
    <property type="match status" value="1"/>
</dbReference>
<dbReference type="SFLD" id="SFLDS00003">
    <property type="entry name" value="Haloacid_Dehalogenase"/>
    <property type="match status" value="1"/>
</dbReference>
<dbReference type="SFLD" id="SFLDG01135">
    <property type="entry name" value="C1.5.6:_HAD__Beta-PGM__Phospha"/>
    <property type="match status" value="1"/>
</dbReference>
<dbReference type="EC" id="3.1.3.18" evidence="1"/>
<reference evidence="1 2" key="1">
    <citation type="submission" date="2023-07" db="EMBL/GenBank/DDBJ databases">
        <title>Sorghum-associated microbial communities from plants grown in Nebraska, USA.</title>
        <authorList>
            <person name="Schachtman D."/>
        </authorList>
    </citation>
    <scope>NUCLEOTIDE SEQUENCE [LARGE SCALE GENOMIC DNA]</scope>
    <source>
        <strain evidence="1 2">BE211</strain>
    </source>
</reference>
<comment type="caution">
    <text evidence="1">The sequence shown here is derived from an EMBL/GenBank/DDBJ whole genome shotgun (WGS) entry which is preliminary data.</text>
</comment>
<dbReference type="InterPro" id="IPR036412">
    <property type="entry name" value="HAD-like_sf"/>
</dbReference>
<dbReference type="SUPFAM" id="SSF56784">
    <property type="entry name" value="HAD-like"/>
    <property type="match status" value="1"/>
</dbReference>
<evidence type="ECO:0000313" key="2">
    <source>
        <dbReference type="Proteomes" id="UP001258181"/>
    </source>
</evidence>
<dbReference type="EMBL" id="JAVDWA010000006">
    <property type="protein sequence ID" value="MDR7074222.1"/>
    <property type="molecule type" value="Genomic_DNA"/>
</dbReference>
<keyword evidence="2" id="KW-1185">Reference proteome</keyword>
<gene>
    <name evidence="1" type="ORF">J2X07_003217</name>
</gene>
<organism evidence="1 2">
    <name type="scientific">Fictibacillus barbaricus</name>
    <dbReference type="NCBI Taxonomy" id="182136"/>
    <lineage>
        <taxon>Bacteria</taxon>
        <taxon>Bacillati</taxon>
        <taxon>Bacillota</taxon>
        <taxon>Bacilli</taxon>
        <taxon>Bacillales</taxon>
        <taxon>Fictibacillaceae</taxon>
        <taxon>Fictibacillus</taxon>
    </lineage>
</organism>
<dbReference type="Gene3D" id="1.10.150.240">
    <property type="entry name" value="Putative phosphatase, domain 2"/>
    <property type="match status" value="1"/>
</dbReference>
<dbReference type="InterPro" id="IPR023214">
    <property type="entry name" value="HAD_sf"/>
</dbReference>
<dbReference type="SFLD" id="SFLDG01129">
    <property type="entry name" value="C1.5:_HAD__Beta-PGM__Phosphata"/>
    <property type="match status" value="1"/>
</dbReference>